<dbReference type="EMBL" id="BNJK01000001">
    <property type="protein sequence ID" value="GHO97060.1"/>
    <property type="molecule type" value="Genomic_DNA"/>
</dbReference>
<dbReference type="PANTHER" id="PTHR42711">
    <property type="entry name" value="ABC TRANSPORTER ATP-BINDING PROTEIN"/>
    <property type="match status" value="1"/>
</dbReference>
<dbReference type="InterPro" id="IPR003593">
    <property type="entry name" value="AAA+_ATPase"/>
</dbReference>
<dbReference type="SUPFAM" id="SSF52540">
    <property type="entry name" value="P-loop containing nucleoside triphosphate hydrolases"/>
    <property type="match status" value="1"/>
</dbReference>
<comment type="similarity">
    <text evidence="1">Belongs to the ABC transporter superfamily.</text>
</comment>
<gene>
    <name evidence="6" type="ORF">KSF_071080</name>
</gene>
<feature type="domain" description="ABC transporter" evidence="5">
    <location>
        <begin position="11"/>
        <end position="243"/>
    </location>
</feature>
<evidence type="ECO:0000313" key="7">
    <source>
        <dbReference type="Proteomes" id="UP000597444"/>
    </source>
</evidence>
<dbReference type="SMART" id="SM00382">
    <property type="entry name" value="AAA"/>
    <property type="match status" value="1"/>
</dbReference>
<dbReference type="PANTHER" id="PTHR42711:SF5">
    <property type="entry name" value="ABC TRANSPORTER ATP-BINDING PROTEIN NATA"/>
    <property type="match status" value="1"/>
</dbReference>
<evidence type="ECO:0000256" key="1">
    <source>
        <dbReference type="ARBA" id="ARBA00005417"/>
    </source>
</evidence>
<dbReference type="GO" id="GO:0005524">
    <property type="term" value="F:ATP binding"/>
    <property type="evidence" value="ECO:0007669"/>
    <property type="project" value="UniProtKB-KW"/>
</dbReference>
<sequence>MMKMQEDSAIIEVEHLVKRYPRVPQNAVDDVSFTIRRGETFGLLGSNGAGKTTTIGILTTTALPTAGRASISGLDVVADPIGVKQRIAVVPQRSNLDRSLRVSEILTYHAAYHGVARAERNARAEVLLEELGLKGRGQQKLGWFSGGMEQRVMLARALMHEPEVLFLDEPTNNLDPQSRLFLWDRITALQERGVTVVLTTHDMEEADRLCDRIAIMDHGRILALDTPEGLKRLIPGGTMLELRMRVPEAVTVGHSSEDAVGDVWHDHFRAALEQLPGVTKVERLNGQTDESTGSQTLAFRLYATESTGTLLANAALAVVQERGELLDLRVARPSLEDVFIFLTGKDLRA</sequence>
<evidence type="ECO:0000256" key="3">
    <source>
        <dbReference type="ARBA" id="ARBA00022741"/>
    </source>
</evidence>
<keyword evidence="3" id="KW-0547">Nucleotide-binding</keyword>
<comment type="caution">
    <text evidence="6">The sequence shown here is derived from an EMBL/GenBank/DDBJ whole genome shotgun (WGS) entry which is preliminary data.</text>
</comment>
<protein>
    <submittedName>
        <fullName evidence="6">Daunorubicin resistance protein DrrA family ABC transporter ATP-binding protein</fullName>
    </submittedName>
</protein>
<dbReference type="PROSITE" id="PS50893">
    <property type="entry name" value="ABC_TRANSPORTER_2"/>
    <property type="match status" value="1"/>
</dbReference>
<evidence type="ECO:0000256" key="4">
    <source>
        <dbReference type="ARBA" id="ARBA00022840"/>
    </source>
</evidence>
<evidence type="ECO:0000259" key="5">
    <source>
        <dbReference type="PROSITE" id="PS50893"/>
    </source>
</evidence>
<keyword evidence="2" id="KW-0813">Transport</keyword>
<dbReference type="InterPro" id="IPR027417">
    <property type="entry name" value="P-loop_NTPase"/>
</dbReference>
<proteinExistence type="inferred from homology"/>
<accession>A0A8J3N656</accession>
<dbReference type="RefSeq" id="WP_220207649.1">
    <property type="nucleotide sequence ID" value="NZ_BNJK01000001.1"/>
</dbReference>
<dbReference type="AlphaFoldDB" id="A0A8J3N656"/>
<dbReference type="GO" id="GO:0016887">
    <property type="term" value="F:ATP hydrolysis activity"/>
    <property type="evidence" value="ECO:0007669"/>
    <property type="project" value="InterPro"/>
</dbReference>
<reference evidence="6" key="1">
    <citation type="submission" date="2020-10" db="EMBL/GenBank/DDBJ databases">
        <title>Taxonomic study of unclassified bacteria belonging to the class Ktedonobacteria.</title>
        <authorList>
            <person name="Yabe S."/>
            <person name="Wang C.M."/>
            <person name="Zheng Y."/>
            <person name="Sakai Y."/>
            <person name="Cavaletti L."/>
            <person name="Monciardini P."/>
            <person name="Donadio S."/>
        </authorList>
    </citation>
    <scope>NUCLEOTIDE SEQUENCE</scope>
    <source>
        <strain evidence="6">ID150040</strain>
    </source>
</reference>
<organism evidence="6 7">
    <name type="scientific">Reticulibacter mediterranei</name>
    <dbReference type="NCBI Taxonomy" id="2778369"/>
    <lineage>
        <taxon>Bacteria</taxon>
        <taxon>Bacillati</taxon>
        <taxon>Chloroflexota</taxon>
        <taxon>Ktedonobacteria</taxon>
        <taxon>Ktedonobacterales</taxon>
        <taxon>Reticulibacteraceae</taxon>
        <taxon>Reticulibacter</taxon>
    </lineage>
</organism>
<keyword evidence="7" id="KW-1185">Reference proteome</keyword>
<dbReference type="InterPro" id="IPR003439">
    <property type="entry name" value="ABC_transporter-like_ATP-bd"/>
</dbReference>
<dbReference type="Gene3D" id="3.40.50.300">
    <property type="entry name" value="P-loop containing nucleotide triphosphate hydrolases"/>
    <property type="match status" value="1"/>
</dbReference>
<dbReference type="InterPro" id="IPR050763">
    <property type="entry name" value="ABC_transporter_ATP-binding"/>
</dbReference>
<dbReference type="Pfam" id="PF00005">
    <property type="entry name" value="ABC_tran"/>
    <property type="match status" value="1"/>
</dbReference>
<keyword evidence="4 6" id="KW-0067">ATP-binding</keyword>
<name>A0A8J3N656_9CHLR</name>
<evidence type="ECO:0000313" key="6">
    <source>
        <dbReference type="EMBL" id="GHO97060.1"/>
    </source>
</evidence>
<dbReference type="Proteomes" id="UP000597444">
    <property type="component" value="Unassembled WGS sequence"/>
</dbReference>
<evidence type="ECO:0000256" key="2">
    <source>
        <dbReference type="ARBA" id="ARBA00022448"/>
    </source>
</evidence>